<evidence type="ECO:0000259" key="3">
    <source>
        <dbReference type="PROSITE" id="PS51186"/>
    </source>
</evidence>
<organism evidence="4 5">
    <name type="scientific">Pseudomonas piscis</name>
    <dbReference type="NCBI Taxonomy" id="2614538"/>
    <lineage>
        <taxon>Bacteria</taxon>
        <taxon>Pseudomonadati</taxon>
        <taxon>Pseudomonadota</taxon>
        <taxon>Gammaproteobacteria</taxon>
        <taxon>Pseudomonadales</taxon>
        <taxon>Pseudomonadaceae</taxon>
        <taxon>Pseudomonas</taxon>
    </lineage>
</organism>
<dbReference type="PANTHER" id="PTHR43877:SF2">
    <property type="entry name" value="AMINOALKYLPHOSPHONATE N-ACETYLTRANSFERASE-RELATED"/>
    <property type="match status" value="1"/>
</dbReference>
<gene>
    <name evidence="4" type="ORF">QL104_18175</name>
</gene>
<evidence type="ECO:0000256" key="2">
    <source>
        <dbReference type="ARBA" id="ARBA00023315"/>
    </source>
</evidence>
<keyword evidence="5" id="KW-1185">Reference proteome</keyword>
<dbReference type="PROSITE" id="PS51186">
    <property type="entry name" value="GNAT"/>
    <property type="match status" value="1"/>
</dbReference>
<evidence type="ECO:0000313" key="5">
    <source>
        <dbReference type="Proteomes" id="UP001237292"/>
    </source>
</evidence>
<reference evidence="4 5" key="1">
    <citation type="journal article" date="2023" name="Access Microbiol">
        <title>The genome of a steinernematid-associated Pseudomonas piscis bacterium encodes the biosynthesis of insect toxins.</title>
        <authorList>
            <person name="Awori R.M."/>
            <person name="Hendre P."/>
            <person name="Amugune N.O."/>
        </authorList>
    </citation>
    <scope>NUCLEOTIDE SEQUENCE [LARGE SCALE GENOMIC DNA]</scope>
    <source>
        <strain evidence="4 5">75</strain>
    </source>
</reference>
<keyword evidence="1" id="KW-0808">Transferase</keyword>
<dbReference type="Pfam" id="PF00583">
    <property type="entry name" value="Acetyltransf_1"/>
    <property type="match status" value="1"/>
</dbReference>
<evidence type="ECO:0000256" key="1">
    <source>
        <dbReference type="ARBA" id="ARBA00022679"/>
    </source>
</evidence>
<protein>
    <submittedName>
        <fullName evidence="4">GNAT family N-acetyltransferase</fullName>
    </submittedName>
</protein>
<sequence>MLQAPLPLAASTGLDAREITLADEAVLQRFFVANPGYFHLVHGCAPQPDEARNEIQDSLPEGWSFTRKWKIGYFDDQGELVAFASLVSDLLAQGVWHIGLFMVASSHQGGGIAGQLHEQLESWAGEQGARWLRLVVVQDNLRAQGFWRRCGYAQVRTRDDIELGLLRHQVSIMLKPLVPSDLADYLELMPHDRSGSMAPPKSRPALDE</sequence>
<dbReference type="SUPFAM" id="SSF55729">
    <property type="entry name" value="Acyl-CoA N-acyltransferases (Nat)"/>
    <property type="match status" value="1"/>
</dbReference>
<dbReference type="Proteomes" id="UP001237292">
    <property type="component" value="Chromosome"/>
</dbReference>
<keyword evidence="2" id="KW-0012">Acyltransferase</keyword>
<dbReference type="InterPro" id="IPR000182">
    <property type="entry name" value="GNAT_dom"/>
</dbReference>
<accession>A0ABY9NB29</accession>
<dbReference type="Gene3D" id="3.40.630.30">
    <property type="match status" value="1"/>
</dbReference>
<dbReference type="CDD" id="cd04301">
    <property type="entry name" value="NAT_SF"/>
    <property type="match status" value="1"/>
</dbReference>
<proteinExistence type="predicted"/>
<dbReference type="InterPro" id="IPR050832">
    <property type="entry name" value="Bact_Acetyltransf"/>
</dbReference>
<feature type="domain" description="N-acetyltransferase" evidence="3">
    <location>
        <begin position="17"/>
        <end position="178"/>
    </location>
</feature>
<dbReference type="EMBL" id="CP133164">
    <property type="protein sequence ID" value="WMN15297.1"/>
    <property type="molecule type" value="Genomic_DNA"/>
</dbReference>
<dbReference type="RefSeq" id="WP_256592368.1">
    <property type="nucleotide sequence ID" value="NZ_CP133164.1"/>
</dbReference>
<dbReference type="PANTHER" id="PTHR43877">
    <property type="entry name" value="AMINOALKYLPHOSPHONATE N-ACETYLTRANSFERASE-RELATED-RELATED"/>
    <property type="match status" value="1"/>
</dbReference>
<name>A0ABY9NB29_9PSED</name>
<dbReference type="InterPro" id="IPR016181">
    <property type="entry name" value="Acyl_CoA_acyltransferase"/>
</dbReference>
<evidence type="ECO:0000313" key="4">
    <source>
        <dbReference type="EMBL" id="WMN15297.1"/>
    </source>
</evidence>